<dbReference type="CDD" id="cd07067">
    <property type="entry name" value="HP_PGM_like"/>
    <property type="match status" value="1"/>
</dbReference>
<dbReference type="PANTHER" id="PTHR48100:SF51">
    <property type="entry name" value="PHOSPHOGLYCERATE MUTASE"/>
    <property type="match status" value="1"/>
</dbReference>
<dbReference type="OrthoDB" id="3215466at2"/>
<dbReference type="InterPro" id="IPR013078">
    <property type="entry name" value="His_Pase_superF_clade-1"/>
</dbReference>
<organism evidence="1 2">
    <name type="scientific">Microbacterium testaceum</name>
    <name type="common">Aureobacterium testaceum</name>
    <name type="synonym">Brevibacterium testaceum</name>
    <dbReference type="NCBI Taxonomy" id="2033"/>
    <lineage>
        <taxon>Bacteria</taxon>
        <taxon>Bacillati</taxon>
        <taxon>Actinomycetota</taxon>
        <taxon>Actinomycetes</taxon>
        <taxon>Micrococcales</taxon>
        <taxon>Microbacteriaceae</taxon>
        <taxon>Microbacterium</taxon>
    </lineage>
</organism>
<dbReference type="PANTHER" id="PTHR48100">
    <property type="entry name" value="BROAD-SPECIFICITY PHOSPHATASE YOR283W-RELATED"/>
    <property type="match status" value="1"/>
</dbReference>
<gene>
    <name evidence="1" type="ORF">NS220_11685</name>
</gene>
<dbReference type="Proteomes" id="UP000075025">
    <property type="component" value="Unassembled WGS sequence"/>
</dbReference>
<dbReference type="AlphaFoldDB" id="A0A147EVM1"/>
<accession>A0A147EVM1</accession>
<dbReference type="PATRIC" id="fig|2033.6.peg.3579"/>
<evidence type="ECO:0000313" key="1">
    <source>
        <dbReference type="EMBL" id="KTR93655.1"/>
    </source>
</evidence>
<dbReference type="Pfam" id="PF00300">
    <property type="entry name" value="His_Phos_1"/>
    <property type="match status" value="1"/>
</dbReference>
<sequence length="214" mass="23800">MPADRLHLVRHGEVHNPRRVLYGRLPGFGLSVDGRRMARQAAEYVHGLDRPVSALIASPLQRTRESAEPFASLFGIEPVIDERVIEPTNVFEGRRMKRALANPLNWRHLRQPDVPSWGEPYAQVVARVTAAMDDAGDRVPSGDVVIVSHQLPIWVTHLALSLQPTRHDPRKRRCALSSVTSFERRDDADGSRRWVEVAYAEPASTAGAVDVGAV</sequence>
<name>A0A147EVM1_MICTE</name>
<dbReference type="GO" id="GO:0016791">
    <property type="term" value="F:phosphatase activity"/>
    <property type="evidence" value="ECO:0007669"/>
    <property type="project" value="TreeGrafter"/>
</dbReference>
<dbReference type="EMBL" id="LDRT01000077">
    <property type="protein sequence ID" value="KTR93655.1"/>
    <property type="molecule type" value="Genomic_DNA"/>
</dbReference>
<protein>
    <submittedName>
        <fullName evidence="1">Phosphoglycerate mutase</fullName>
    </submittedName>
</protein>
<dbReference type="SUPFAM" id="SSF53254">
    <property type="entry name" value="Phosphoglycerate mutase-like"/>
    <property type="match status" value="1"/>
</dbReference>
<dbReference type="InterPro" id="IPR029033">
    <property type="entry name" value="His_PPase_superfam"/>
</dbReference>
<comment type="caution">
    <text evidence="1">The sequence shown here is derived from an EMBL/GenBank/DDBJ whole genome shotgun (WGS) entry which is preliminary data.</text>
</comment>
<dbReference type="GO" id="GO:0005737">
    <property type="term" value="C:cytoplasm"/>
    <property type="evidence" value="ECO:0007669"/>
    <property type="project" value="TreeGrafter"/>
</dbReference>
<reference evidence="1 2" key="1">
    <citation type="journal article" date="2016" name="Front. Microbiol.">
        <title>Genomic Resource of Rice Seed Associated Bacteria.</title>
        <authorList>
            <person name="Midha S."/>
            <person name="Bansal K."/>
            <person name="Sharma S."/>
            <person name="Kumar N."/>
            <person name="Patil P.P."/>
            <person name="Chaudhry V."/>
            <person name="Patil P.B."/>
        </authorList>
    </citation>
    <scope>NUCLEOTIDE SEQUENCE [LARGE SCALE GENOMIC DNA]</scope>
    <source>
        <strain evidence="1 2">NS220</strain>
    </source>
</reference>
<dbReference type="Gene3D" id="3.40.50.1240">
    <property type="entry name" value="Phosphoglycerate mutase-like"/>
    <property type="match status" value="1"/>
</dbReference>
<proteinExistence type="predicted"/>
<evidence type="ECO:0000313" key="2">
    <source>
        <dbReference type="Proteomes" id="UP000075025"/>
    </source>
</evidence>
<dbReference type="SMART" id="SM00855">
    <property type="entry name" value="PGAM"/>
    <property type="match status" value="1"/>
</dbReference>
<dbReference type="InterPro" id="IPR050275">
    <property type="entry name" value="PGM_Phosphatase"/>
</dbReference>
<dbReference type="RefSeq" id="WP_058624219.1">
    <property type="nucleotide sequence ID" value="NZ_LDRT01000077.1"/>
</dbReference>